<feature type="transmembrane region" description="Helical" evidence="1">
    <location>
        <begin position="26"/>
        <end position="42"/>
    </location>
</feature>
<dbReference type="Pfam" id="PF14317">
    <property type="entry name" value="YcxB"/>
    <property type="match status" value="1"/>
</dbReference>
<accession>A0A3E1NT86</accession>
<keyword evidence="4" id="KW-1185">Reference proteome</keyword>
<reference evidence="3 4" key="1">
    <citation type="submission" date="2018-08" db="EMBL/GenBank/DDBJ databases">
        <title>Chitinophaga sp. K20C18050901, a novel bacterium isolated from forest soil.</title>
        <authorList>
            <person name="Wang C."/>
        </authorList>
    </citation>
    <scope>NUCLEOTIDE SEQUENCE [LARGE SCALE GENOMIC DNA]</scope>
    <source>
        <strain evidence="3 4">K20C18050901</strain>
    </source>
</reference>
<dbReference type="AlphaFoldDB" id="A0A3E1NT86"/>
<proteinExistence type="predicted"/>
<evidence type="ECO:0000313" key="3">
    <source>
        <dbReference type="EMBL" id="RFM31054.1"/>
    </source>
</evidence>
<dbReference type="RefSeq" id="WP_116857368.1">
    <property type="nucleotide sequence ID" value="NZ_QTJV01000017.1"/>
</dbReference>
<dbReference type="Proteomes" id="UP000261174">
    <property type="component" value="Unassembled WGS sequence"/>
</dbReference>
<feature type="domain" description="YcxB-like C-terminal" evidence="2">
    <location>
        <begin position="89"/>
        <end position="147"/>
    </location>
</feature>
<dbReference type="InterPro" id="IPR025588">
    <property type="entry name" value="YcxB-like_C"/>
</dbReference>
<feature type="transmembrane region" description="Helical" evidence="1">
    <location>
        <begin position="54"/>
        <end position="72"/>
    </location>
</feature>
<keyword evidence="1" id="KW-0812">Transmembrane</keyword>
<evidence type="ECO:0000259" key="2">
    <source>
        <dbReference type="Pfam" id="PF14317"/>
    </source>
</evidence>
<keyword evidence="1" id="KW-1133">Transmembrane helix</keyword>
<organism evidence="3 4">
    <name type="scientific">Chitinophaga silvisoli</name>
    <dbReference type="NCBI Taxonomy" id="2291814"/>
    <lineage>
        <taxon>Bacteria</taxon>
        <taxon>Pseudomonadati</taxon>
        <taxon>Bacteroidota</taxon>
        <taxon>Chitinophagia</taxon>
        <taxon>Chitinophagales</taxon>
        <taxon>Chitinophagaceae</taxon>
        <taxon>Chitinophaga</taxon>
    </lineage>
</organism>
<evidence type="ECO:0000256" key="1">
    <source>
        <dbReference type="SAM" id="Phobius"/>
    </source>
</evidence>
<protein>
    <submittedName>
        <fullName evidence="3">YcxB family protein</fullName>
    </submittedName>
</protein>
<gene>
    <name evidence="3" type="ORF">DXN04_31310</name>
</gene>
<name>A0A3E1NT86_9BACT</name>
<comment type="caution">
    <text evidence="3">The sequence shown here is derived from an EMBL/GenBank/DDBJ whole genome shotgun (WGS) entry which is preliminary data.</text>
</comment>
<dbReference type="OrthoDB" id="1249483at2"/>
<keyword evidence="1" id="KW-0472">Membrane</keyword>
<evidence type="ECO:0000313" key="4">
    <source>
        <dbReference type="Proteomes" id="UP000261174"/>
    </source>
</evidence>
<sequence length="151" mass="17804">MSFTHTSQISPALYIKFLYGQYYKKPAIILIYLFSVYFLSRIVNGTAGVPSFEFYYIIFSIIFPNLMIYLNLKKPGVKKYVYSPMQYTFTDETILIQGEDFRTELKWSAIRKVKVMKQLLFFKTSRTNGTLFDKTLLSAEEMEFIREKVKA</sequence>
<dbReference type="EMBL" id="QTJV01000017">
    <property type="protein sequence ID" value="RFM31054.1"/>
    <property type="molecule type" value="Genomic_DNA"/>
</dbReference>